<protein>
    <recommendedName>
        <fullName evidence="8">MYND-type domain-containing protein</fullName>
    </recommendedName>
</protein>
<dbReference type="InterPro" id="IPR050776">
    <property type="entry name" value="Ank_Repeat/CDKN_Inhibitor"/>
</dbReference>
<keyword evidence="5 6" id="KW-0040">ANK repeat</keyword>
<keyword evidence="4" id="KW-0862">Zinc</keyword>
<reference evidence="9 10" key="1">
    <citation type="submission" date="2016-10" db="EMBL/GenBank/DDBJ databases">
        <title>Genome sequence of the basidiomycete white-rot fungus Trametes pubescens.</title>
        <authorList>
            <person name="Makela M.R."/>
            <person name="Granchi Z."/>
            <person name="Peng M."/>
            <person name="De Vries R.P."/>
            <person name="Grigoriev I."/>
            <person name="Riley R."/>
            <person name="Hilden K."/>
        </authorList>
    </citation>
    <scope>NUCLEOTIDE SEQUENCE [LARGE SCALE GENOMIC DNA]</scope>
    <source>
        <strain evidence="9 10">FBCC735</strain>
    </source>
</reference>
<dbReference type="OMA" id="VCTIRRG"/>
<dbReference type="OrthoDB" id="194358at2759"/>
<dbReference type="GO" id="GO:0005634">
    <property type="term" value="C:nucleus"/>
    <property type="evidence" value="ECO:0007669"/>
    <property type="project" value="TreeGrafter"/>
</dbReference>
<evidence type="ECO:0000256" key="2">
    <source>
        <dbReference type="ARBA" id="ARBA00022737"/>
    </source>
</evidence>
<dbReference type="Pfam" id="PF01753">
    <property type="entry name" value="zf-MYND"/>
    <property type="match status" value="1"/>
</dbReference>
<keyword evidence="1" id="KW-0479">Metal-binding</keyword>
<evidence type="ECO:0000256" key="4">
    <source>
        <dbReference type="ARBA" id="ARBA00022833"/>
    </source>
</evidence>
<feature type="repeat" description="ANK" evidence="6">
    <location>
        <begin position="87"/>
        <end position="120"/>
    </location>
</feature>
<evidence type="ECO:0000256" key="7">
    <source>
        <dbReference type="PROSITE-ProRule" id="PRU00134"/>
    </source>
</evidence>
<dbReference type="Pfam" id="PF12796">
    <property type="entry name" value="Ank_2"/>
    <property type="match status" value="1"/>
</dbReference>
<dbReference type="InterPro" id="IPR002893">
    <property type="entry name" value="Znf_MYND"/>
</dbReference>
<keyword evidence="3 7" id="KW-0863">Zinc-finger</keyword>
<dbReference type="PROSITE" id="PS01360">
    <property type="entry name" value="ZF_MYND_1"/>
    <property type="match status" value="1"/>
</dbReference>
<name>A0A1M2W693_TRAPU</name>
<dbReference type="SMART" id="SM00248">
    <property type="entry name" value="ANK"/>
    <property type="match status" value="3"/>
</dbReference>
<dbReference type="SUPFAM" id="SSF144232">
    <property type="entry name" value="HIT/MYND zinc finger-like"/>
    <property type="match status" value="1"/>
</dbReference>
<feature type="domain" description="MYND-type" evidence="8">
    <location>
        <begin position="192"/>
        <end position="230"/>
    </location>
</feature>
<organism evidence="9 10">
    <name type="scientific">Trametes pubescens</name>
    <name type="common">White-rot fungus</name>
    <dbReference type="NCBI Taxonomy" id="154538"/>
    <lineage>
        <taxon>Eukaryota</taxon>
        <taxon>Fungi</taxon>
        <taxon>Dikarya</taxon>
        <taxon>Basidiomycota</taxon>
        <taxon>Agaricomycotina</taxon>
        <taxon>Agaricomycetes</taxon>
        <taxon>Polyporales</taxon>
        <taxon>Polyporaceae</taxon>
        <taxon>Trametes</taxon>
    </lineage>
</organism>
<evidence type="ECO:0000256" key="1">
    <source>
        <dbReference type="ARBA" id="ARBA00022723"/>
    </source>
</evidence>
<dbReference type="AlphaFoldDB" id="A0A1M2W693"/>
<dbReference type="PANTHER" id="PTHR24201">
    <property type="entry name" value="ANK_REP_REGION DOMAIN-CONTAINING PROTEIN"/>
    <property type="match status" value="1"/>
</dbReference>
<keyword evidence="2" id="KW-0677">Repeat</keyword>
<accession>A0A1M2W693</accession>
<evidence type="ECO:0000256" key="6">
    <source>
        <dbReference type="PROSITE-ProRule" id="PRU00023"/>
    </source>
</evidence>
<dbReference type="InterPro" id="IPR002110">
    <property type="entry name" value="Ankyrin_rpt"/>
</dbReference>
<evidence type="ECO:0000259" key="8">
    <source>
        <dbReference type="PROSITE" id="PS50865"/>
    </source>
</evidence>
<dbReference type="Gene3D" id="6.10.140.2220">
    <property type="match status" value="1"/>
</dbReference>
<evidence type="ECO:0000256" key="5">
    <source>
        <dbReference type="ARBA" id="ARBA00023043"/>
    </source>
</evidence>
<evidence type="ECO:0000256" key="3">
    <source>
        <dbReference type="ARBA" id="ARBA00022771"/>
    </source>
</evidence>
<dbReference type="SUPFAM" id="SSF48403">
    <property type="entry name" value="Ankyrin repeat"/>
    <property type="match status" value="1"/>
</dbReference>
<proteinExistence type="predicted"/>
<dbReference type="PROSITE" id="PS50865">
    <property type="entry name" value="ZF_MYND_2"/>
    <property type="match status" value="1"/>
</dbReference>
<gene>
    <name evidence="9" type="ORF">TRAPUB_8129</name>
</gene>
<dbReference type="InterPro" id="IPR036770">
    <property type="entry name" value="Ankyrin_rpt-contain_sf"/>
</dbReference>
<dbReference type="PROSITE" id="PS50297">
    <property type="entry name" value="ANK_REP_REGION"/>
    <property type="match status" value="1"/>
</dbReference>
<dbReference type="GO" id="GO:0008270">
    <property type="term" value="F:zinc ion binding"/>
    <property type="evidence" value="ECO:0007669"/>
    <property type="project" value="UniProtKB-KW"/>
</dbReference>
<dbReference type="EMBL" id="MNAD01000184">
    <property type="protein sequence ID" value="OJT15333.1"/>
    <property type="molecule type" value="Genomic_DNA"/>
</dbReference>
<dbReference type="Proteomes" id="UP000184267">
    <property type="component" value="Unassembled WGS sequence"/>
</dbReference>
<evidence type="ECO:0000313" key="10">
    <source>
        <dbReference type="Proteomes" id="UP000184267"/>
    </source>
</evidence>
<dbReference type="PANTHER" id="PTHR24201:SF14">
    <property type="entry name" value="CYCLIN-DEPENDENT KINASE 4 INHIBITOR C-LIKE"/>
    <property type="match status" value="1"/>
</dbReference>
<dbReference type="PROSITE" id="PS50088">
    <property type="entry name" value="ANK_REPEAT"/>
    <property type="match status" value="1"/>
</dbReference>
<comment type="caution">
    <text evidence="9">The sequence shown here is derived from an EMBL/GenBank/DDBJ whole genome shotgun (WGS) entry which is preliminary data.</text>
</comment>
<evidence type="ECO:0000313" key="9">
    <source>
        <dbReference type="EMBL" id="OJT15333.1"/>
    </source>
</evidence>
<dbReference type="Gene3D" id="1.25.40.20">
    <property type="entry name" value="Ankyrin repeat-containing domain"/>
    <property type="match status" value="1"/>
</dbReference>
<sequence>MQFSPALLNPFANHCYRGNLEEVMKAVESGTAPDLTGRETGYEHGYAAFPLFGAQRFFYQSSGTPDHIGTLKYLLKHGAPPNVPDIIGYTPLHHACMAGPRADMARILLEHGANPDAQDRFGSVAIVGAFQNEAIEAIEVLMEFGAQLDIPEAGGHTPDGFFIKCGPKVTAVVQKWKRRRAGAAQPLDDKACATCAKSGGPLKFCAKCHTTWYCSRECQKEDWKTHKHTCVPFSPENTVVVTPYYEDFGPLVSVPDLAREILCHSYEKRPERNSRSAQVPRIPCGQTKQMIVKVQVPTDLRPTDPRAGDLLVYDKKRTFVCRIRKRDCSDAYMRLSEIIRTKGAMGLKGYFSAEMRSPDALTIKVSEVLAEQAF</sequence>
<keyword evidence="10" id="KW-1185">Reference proteome</keyword>
<dbReference type="STRING" id="154538.A0A1M2W693"/>